<accession>A0ACC2JZ29</accession>
<dbReference type="EMBL" id="JAPUUL010000086">
    <property type="protein sequence ID" value="KAJ8132770.1"/>
    <property type="molecule type" value="Genomic_DNA"/>
</dbReference>
<proteinExistence type="predicted"/>
<evidence type="ECO:0000313" key="2">
    <source>
        <dbReference type="Proteomes" id="UP001153332"/>
    </source>
</evidence>
<comment type="caution">
    <text evidence="1">The sequence shown here is derived from an EMBL/GenBank/DDBJ whole genome shotgun (WGS) entry which is preliminary data.</text>
</comment>
<sequence length="514" mass="57061">MDKHETDTAYSVHHEPATPTSVMQGQKRDGIDAEKGDELSSYATESPIQIDDETNKKLFWAINKRVLVCMLGTYFCQSLDKGTIGFASVQGIREDAHLVGSQFNWLGTALYLGVLVGEYPTNYLLQKLPVGKYLAANIFLWGAVVSTAAAANNFPGLLVGRLLLGIFESCVQPAFVILTSMWYTRKEQVVLLSLWYCMSGVQLMVGGIIAWGVSHFKGGVFKSWQLLFLLLGLATVIWSVFIAWWLPDSPIKAKCFTHEQKRLMAERVRANETGIENRTWKRYQMIEALTDPVVWCYALLSLTSTLIIGGLGVFSNLIISSFGFSYLQTQLLNIAQGAVNIFVIVGAAWCATWSKNTTLIMHIWCLPAIAGTAVIFAIPPTSTNKVGLLIAFYATQFFLAQGNLSFSLISRNIAGRTKKTTSLSVNFIFWAVGNLSAPQIFQQPDAPRYKNGFTAHFVLYGLFNIVLVATRVLIVQRNKAKETAAATRGDSTVEHLHAFEDLTDKENPDFRYDI</sequence>
<evidence type="ECO:0000313" key="1">
    <source>
        <dbReference type="EMBL" id="KAJ8132770.1"/>
    </source>
</evidence>
<reference evidence="1" key="1">
    <citation type="submission" date="2022-12" db="EMBL/GenBank/DDBJ databases">
        <title>Genome Sequence of Lasiodiplodia mahajangana.</title>
        <authorList>
            <person name="Buettner E."/>
        </authorList>
    </citation>
    <scope>NUCLEOTIDE SEQUENCE</scope>
    <source>
        <strain evidence="1">VT137</strain>
    </source>
</reference>
<protein>
    <submittedName>
        <fullName evidence="1">Uncharacterized protein</fullName>
    </submittedName>
</protein>
<gene>
    <name evidence="1" type="ORF">O1611_g852</name>
</gene>
<dbReference type="Proteomes" id="UP001153332">
    <property type="component" value="Unassembled WGS sequence"/>
</dbReference>
<name>A0ACC2JZ29_9PEZI</name>
<organism evidence="1 2">
    <name type="scientific">Lasiodiplodia mahajangana</name>
    <dbReference type="NCBI Taxonomy" id="1108764"/>
    <lineage>
        <taxon>Eukaryota</taxon>
        <taxon>Fungi</taxon>
        <taxon>Dikarya</taxon>
        <taxon>Ascomycota</taxon>
        <taxon>Pezizomycotina</taxon>
        <taxon>Dothideomycetes</taxon>
        <taxon>Dothideomycetes incertae sedis</taxon>
        <taxon>Botryosphaeriales</taxon>
        <taxon>Botryosphaeriaceae</taxon>
        <taxon>Lasiodiplodia</taxon>
    </lineage>
</organism>
<keyword evidence="2" id="KW-1185">Reference proteome</keyword>